<dbReference type="Proteomes" id="UP000249066">
    <property type="component" value="Unassembled WGS sequence"/>
</dbReference>
<dbReference type="InterPro" id="IPR013216">
    <property type="entry name" value="Methyltransf_11"/>
</dbReference>
<accession>A0A2W5A4Z6</accession>
<dbReference type="InterPro" id="IPR029063">
    <property type="entry name" value="SAM-dependent_MTases_sf"/>
</dbReference>
<evidence type="ECO:0000259" key="1">
    <source>
        <dbReference type="Pfam" id="PF08241"/>
    </source>
</evidence>
<dbReference type="EMBL" id="QFNN01000053">
    <property type="protein sequence ID" value="PZO89594.1"/>
    <property type="molecule type" value="Genomic_DNA"/>
</dbReference>
<sequence>MFAKDRIVGLESQKSYADKVESGFFAKYLAGENILDVGFAGHEGTGQPIVANAIGIDINYPGYDGIRLPFDDESQDAVYSSHCYEHIADHINALKDWFRVLKVGGFIVLVVPHAHLFERRENLPSRWNADHKHFFTPGKLLSEIEAAFPPNTFRVRHLCDNDKGFDYAAMPQDPVGGCFEIELVLEKMPPLEWLPDNGNARSWTAGEFRAAIGDGAGAWRELDLTAAAPPHCWIYGPYAELSKGHFTVQMFLEAPDIGEQRIQRPILIDVAADLGQSVVAQALVTAENQDELFKRGYVELHFYNANHKAAYEFRMLFPEGAPFDGQLRFYGAKISMSRQIRFVDL</sequence>
<dbReference type="AlphaFoldDB" id="A0A2W5A4Z6"/>
<dbReference type="SUPFAM" id="SSF53335">
    <property type="entry name" value="S-adenosyl-L-methionine-dependent methyltransferases"/>
    <property type="match status" value="1"/>
</dbReference>
<evidence type="ECO:0000313" key="2">
    <source>
        <dbReference type="EMBL" id="PZO89594.1"/>
    </source>
</evidence>
<evidence type="ECO:0000313" key="3">
    <source>
        <dbReference type="Proteomes" id="UP000249066"/>
    </source>
</evidence>
<dbReference type="Gene3D" id="3.40.50.150">
    <property type="entry name" value="Vaccinia Virus protein VP39"/>
    <property type="match status" value="1"/>
</dbReference>
<gene>
    <name evidence="2" type="ORF">DI623_09735</name>
</gene>
<protein>
    <recommendedName>
        <fullName evidence="1">Methyltransferase type 11 domain-containing protein</fullName>
    </recommendedName>
</protein>
<proteinExistence type="predicted"/>
<reference evidence="2 3" key="1">
    <citation type="submission" date="2017-08" db="EMBL/GenBank/DDBJ databases">
        <title>Infants hospitalized years apart are colonized by the same room-sourced microbial strains.</title>
        <authorList>
            <person name="Brooks B."/>
            <person name="Olm M.R."/>
            <person name="Firek B.A."/>
            <person name="Baker R."/>
            <person name="Thomas B.C."/>
            <person name="Morowitz M.J."/>
            <person name="Banfield J.F."/>
        </authorList>
    </citation>
    <scope>NUCLEOTIDE SEQUENCE [LARGE SCALE GENOMIC DNA]</scope>
    <source>
        <strain evidence="2">S2_018_000_R2_101</strain>
    </source>
</reference>
<organism evidence="2 3">
    <name type="scientific">Sphingomonas sanxanigenens</name>
    <dbReference type="NCBI Taxonomy" id="397260"/>
    <lineage>
        <taxon>Bacteria</taxon>
        <taxon>Pseudomonadati</taxon>
        <taxon>Pseudomonadota</taxon>
        <taxon>Alphaproteobacteria</taxon>
        <taxon>Sphingomonadales</taxon>
        <taxon>Sphingomonadaceae</taxon>
        <taxon>Sphingomonas</taxon>
    </lineage>
</organism>
<dbReference type="Pfam" id="PF08241">
    <property type="entry name" value="Methyltransf_11"/>
    <property type="match status" value="1"/>
</dbReference>
<name>A0A2W5A4Z6_9SPHN</name>
<comment type="caution">
    <text evidence="2">The sequence shown here is derived from an EMBL/GenBank/DDBJ whole genome shotgun (WGS) entry which is preliminary data.</text>
</comment>
<feature type="domain" description="Methyltransferase type 11" evidence="1">
    <location>
        <begin position="64"/>
        <end position="109"/>
    </location>
</feature>
<dbReference type="GO" id="GO:0008757">
    <property type="term" value="F:S-adenosylmethionine-dependent methyltransferase activity"/>
    <property type="evidence" value="ECO:0007669"/>
    <property type="project" value="InterPro"/>
</dbReference>